<feature type="region of interest" description="Disordered" evidence="1">
    <location>
        <begin position="165"/>
        <end position="185"/>
    </location>
</feature>
<dbReference type="Gramene" id="Bra033150.1">
    <property type="protein sequence ID" value="Bra033150.1-P"/>
    <property type="gene ID" value="Bra033150"/>
</dbReference>
<dbReference type="InterPro" id="IPR004252">
    <property type="entry name" value="Probable_transposase_24"/>
</dbReference>
<dbReference type="EnsemblPlants" id="Bra033150.1">
    <property type="protein sequence ID" value="Bra033150.1-P"/>
    <property type="gene ID" value="Bra033150"/>
</dbReference>
<keyword evidence="3" id="KW-1185">Reference proteome</keyword>
<dbReference type="Pfam" id="PF03004">
    <property type="entry name" value="Transposase_24"/>
    <property type="match status" value="1"/>
</dbReference>
<feature type="region of interest" description="Disordered" evidence="1">
    <location>
        <begin position="269"/>
        <end position="302"/>
    </location>
</feature>
<feature type="region of interest" description="Disordered" evidence="1">
    <location>
        <begin position="1"/>
        <end position="37"/>
    </location>
</feature>
<evidence type="ECO:0000313" key="2">
    <source>
        <dbReference type="EnsemblPlants" id="Bra033150.1-P"/>
    </source>
</evidence>
<evidence type="ECO:0000313" key="3">
    <source>
        <dbReference type="Proteomes" id="UP000011750"/>
    </source>
</evidence>
<dbReference type="Gene3D" id="1.20.5.170">
    <property type="match status" value="1"/>
</dbReference>
<feature type="compositionally biased region" description="Low complexity" evidence="1">
    <location>
        <begin position="174"/>
        <end position="185"/>
    </location>
</feature>
<dbReference type="OMA" id="TGEIDMP"/>
<dbReference type="HOGENOM" id="CLU_960911_0_0_1"/>
<reference evidence="2" key="3">
    <citation type="submission" date="2023-03" db="UniProtKB">
        <authorList>
            <consortium name="EnsemblPlants"/>
        </authorList>
    </citation>
    <scope>IDENTIFICATION</scope>
    <source>
        <strain evidence="2">cv. Chiifu-401-42</strain>
    </source>
</reference>
<protein>
    <submittedName>
        <fullName evidence="2">Uncharacterized protein</fullName>
    </submittedName>
</protein>
<feature type="compositionally biased region" description="Polar residues" evidence="1">
    <location>
        <begin position="27"/>
        <end position="37"/>
    </location>
</feature>
<dbReference type="Proteomes" id="UP000011750">
    <property type="component" value="Chromosome A02"/>
</dbReference>
<evidence type="ECO:0000256" key="1">
    <source>
        <dbReference type="SAM" id="MobiDB-lite"/>
    </source>
</evidence>
<reference evidence="2 3" key="2">
    <citation type="journal article" date="2018" name="Hortic Res">
        <title>Improved Brassica rapa reference genome by single-molecule sequencing and chromosome conformation capture technologies.</title>
        <authorList>
            <person name="Zhang L."/>
            <person name="Cai X."/>
            <person name="Wu J."/>
            <person name="Liu M."/>
            <person name="Grob S."/>
            <person name="Cheng F."/>
            <person name="Liang J."/>
            <person name="Cai C."/>
            <person name="Liu Z."/>
            <person name="Liu B."/>
            <person name="Wang F."/>
            <person name="Li S."/>
            <person name="Liu F."/>
            <person name="Li X."/>
            <person name="Cheng L."/>
            <person name="Yang W."/>
            <person name="Li M.H."/>
            <person name="Grossniklaus U."/>
            <person name="Zheng H."/>
            <person name="Wang X."/>
        </authorList>
    </citation>
    <scope>NUCLEOTIDE SEQUENCE [LARGE SCALE GENOMIC DNA]</scope>
    <source>
        <strain evidence="2 3">cv. Chiifu-401-42</strain>
    </source>
</reference>
<dbReference type="InParanoid" id="M4EWG6"/>
<dbReference type="AlphaFoldDB" id="M4EWG6"/>
<accession>M4EWG6</accession>
<organism evidence="2 3">
    <name type="scientific">Brassica campestris</name>
    <name type="common">Field mustard</name>
    <dbReference type="NCBI Taxonomy" id="3711"/>
    <lineage>
        <taxon>Eukaryota</taxon>
        <taxon>Viridiplantae</taxon>
        <taxon>Streptophyta</taxon>
        <taxon>Embryophyta</taxon>
        <taxon>Tracheophyta</taxon>
        <taxon>Spermatophyta</taxon>
        <taxon>Magnoliopsida</taxon>
        <taxon>eudicotyledons</taxon>
        <taxon>Gunneridae</taxon>
        <taxon>Pentapetalae</taxon>
        <taxon>rosids</taxon>
        <taxon>malvids</taxon>
        <taxon>Brassicales</taxon>
        <taxon>Brassicaceae</taxon>
        <taxon>Brassiceae</taxon>
        <taxon>Brassica</taxon>
    </lineage>
</organism>
<name>M4EWG6_BRACM</name>
<proteinExistence type="predicted"/>
<reference evidence="2 3" key="1">
    <citation type="journal article" date="2011" name="Nat. Genet.">
        <title>The genome of the mesopolyploid crop species Brassica rapa.</title>
        <authorList>
            <consortium name="Brassica rapa Genome Sequencing Project Consortium"/>
            <person name="Wang X."/>
            <person name="Wang H."/>
            <person name="Wang J."/>
            <person name="Sun R."/>
            <person name="Wu J."/>
            <person name="Liu S."/>
            <person name="Bai Y."/>
            <person name="Mun J.H."/>
            <person name="Bancroft I."/>
            <person name="Cheng F."/>
            <person name="Huang S."/>
            <person name="Li X."/>
            <person name="Hua W."/>
            <person name="Wang J."/>
            <person name="Wang X."/>
            <person name="Freeling M."/>
            <person name="Pires J.C."/>
            <person name="Paterson A.H."/>
            <person name="Chalhoub B."/>
            <person name="Wang B."/>
            <person name="Hayward A."/>
            <person name="Sharpe A.G."/>
            <person name="Park B.S."/>
            <person name="Weisshaar B."/>
            <person name="Liu B."/>
            <person name="Li B."/>
            <person name="Liu B."/>
            <person name="Tong C."/>
            <person name="Song C."/>
            <person name="Duran C."/>
            <person name="Peng C."/>
            <person name="Geng C."/>
            <person name="Koh C."/>
            <person name="Lin C."/>
            <person name="Edwards D."/>
            <person name="Mu D."/>
            <person name="Shen D."/>
            <person name="Soumpourou E."/>
            <person name="Li F."/>
            <person name="Fraser F."/>
            <person name="Conant G."/>
            <person name="Lassalle G."/>
            <person name="King G.J."/>
            <person name="Bonnema G."/>
            <person name="Tang H."/>
            <person name="Wang H."/>
            <person name="Belcram H."/>
            <person name="Zhou H."/>
            <person name="Hirakawa H."/>
            <person name="Abe H."/>
            <person name="Guo H."/>
            <person name="Wang H."/>
            <person name="Jin H."/>
            <person name="Parkin I.A."/>
            <person name="Batley J."/>
            <person name="Kim J.S."/>
            <person name="Just J."/>
            <person name="Li J."/>
            <person name="Xu J."/>
            <person name="Deng J."/>
            <person name="Kim J.A."/>
            <person name="Li J."/>
            <person name="Yu J."/>
            <person name="Meng J."/>
            <person name="Wang J."/>
            <person name="Min J."/>
            <person name="Poulain J."/>
            <person name="Wang J."/>
            <person name="Hatakeyama K."/>
            <person name="Wu K."/>
            <person name="Wang L."/>
            <person name="Fang L."/>
            <person name="Trick M."/>
            <person name="Links M.G."/>
            <person name="Zhao M."/>
            <person name="Jin M."/>
            <person name="Ramchiary N."/>
            <person name="Drou N."/>
            <person name="Berkman P.J."/>
            <person name="Cai Q."/>
            <person name="Huang Q."/>
            <person name="Li R."/>
            <person name="Tabata S."/>
            <person name="Cheng S."/>
            <person name="Zhang S."/>
            <person name="Zhang S."/>
            <person name="Huang S."/>
            <person name="Sato S."/>
            <person name="Sun S."/>
            <person name="Kwon S.J."/>
            <person name="Choi S.R."/>
            <person name="Lee T.H."/>
            <person name="Fan W."/>
            <person name="Zhao X."/>
            <person name="Tan X."/>
            <person name="Xu X."/>
            <person name="Wang Y."/>
            <person name="Qiu Y."/>
            <person name="Yin Y."/>
            <person name="Li Y."/>
            <person name="Du Y."/>
            <person name="Liao Y."/>
            <person name="Lim Y."/>
            <person name="Narusaka Y."/>
            <person name="Wang Y."/>
            <person name="Wang Z."/>
            <person name="Li Z."/>
            <person name="Wang Z."/>
            <person name="Xiong Z."/>
            <person name="Zhang Z."/>
        </authorList>
    </citation>
    <scope>NUCLEOTIDE SEQUENCE [LARGE SCALE GENOMIC DNA]</scope>
    <source>
        <strain evidence="2 3">cv. Chiifu-401-42</strain>
    </source>
</reference>
<sequence>MNSTRVHGTHVVSPPMPPGATGPALNHTASSSRSNSYPQMTLNAMLNSPARLLQPHLHPDKLNGALCKISTGSLSLMTWSTVCGRKKLGQPLVKGLARRRCNTKSQRCHKHNAGPRCFARIAYNMTQASGEPPSYTALVRETHSRPDGTFEDYRAEEQVTQAEMEATQLSNTEGSPGSPSASSAPSRLMLNKAYLKSKRGYVYGLGSEQYREHAPSTRIPNGLARNLELEMRVGGLETSLQRVTADVAGVKQDVSDMRQDFASTREAINQLLQTLRPPQAPTGQTSDQPQAPTAQPNPPNGI</sequence>